<evidence type="ECO:0000256" key="6">
    <source>
        <dbReference type="ARBA" id="ARBA00023136"/>
    </source>
</evidence>
<dbReference type="RefSeq" id="WP_083558959.1">
    <property type="nucleotide sequence ID" value="NZ_AQQV01000001.1"/>
</dbReference>
<evidence type="ECO:0000256" key="3">
    <source>
        <dbReference type="ARBA" id="ARBA00022618"/>
    </source>
</evidence>
<keyword evidence="6 9" id="KW-0472">Membrane</keyword>
<dbReference type="GO" id="GO:0032153">
    <property type="term" value="C:cell division site"/>
    <property type="evidence" value="ECO:0007669"/>
    <property type="project" value="TreeGrafter"/>
</dbReference>
<evidence type="ECO:0000256" key="11">
    <source>
        <dbReference type="SAM" id="Phobius"/>
    </source>
</evidence>
<keyword evidence="1 9" id="KW-1003">Cell membrane</keyword>
<evidence type="ECO:0000256" key="1">
    <source>
        <dbReference type="ARBA" id="ARBA00022475"/>
    </source>
</evidence>
<dbReference type="AlphaFoldDB" id="A0A1Y1SF63"/>
<feature type="domain" description="ZipA C-terminal FtsZ-binding" evidence="12">
    <location>
        <begin position="88"/>
        <end position="218"/>
    </location>
</feature>
<feature type="transmembrane region" description="Helical" evidence="11">
    <location>
        <begin position="6"/>
        <end position="23"/>
    </location>
</feature>
<evidence type="ECO:0000256" key="4">
    <source>
        <dbReference type="ARBA" id="ARBA00022692"/>
    </source>
</evidence>
<dbReference type="SUPFAM" id="SSF64383">
    <property type="entry name" value="Cell-division protein ZipA, C-terminal domain"/>
    <property type="match status" value="1"/>
</dbReference>
<dbReference type="InterPro" id="IPR036765">
    <property type="entry name" value="ZipA_FtsZ-bd_C_sf"/>
</dbReference>
<dbReference type="Pfam" id="PF04354">
    <property type="entry name" value="ZipA_C"/>
    <property type="match status" value="1"/>
</dbReference>
<dbReference type="InterPro" id="IPR007449">
    <property type="entry name" value="ZipA_FtsZ-bd_C"/>
</dbReference>
<evidence type="ECO:0000259" key="12">
    <source>
        <dbReference type="SMART" id="SM00771"/>
    </source>
</evidence>
<keyword evidence="7 8" id="KW-0131">Cell cycle</keyword>
<dbReference type="OrthoDB" id="7054914at2"/>
<gene>
    <name evidence="13" type="ORF">ATO7_00465</name>
</gene>
<evidence type="ECO:0000313" key="13">
    <source>
        <dbReference type="EMBL" id="ORE88302.1"/>
    </source>
</evidence>
<evidence type="ECO:0000256" key="8">
    <source>
        <dbReference type="RuleBase" id="RU003612"/>
    </source>
</evidence>
<evidence type="ECO:0000256" key="7">
    <source>
        <dbReference type="ARBA" id="ARBA00023306"/>
    </source>
</evidence>
<dbReference type="EMBL" id="AQQV01000001">
    <property type="protein sequence ID" value="ORE88302.1"/>
    <property type="molecule type" value="Genomic_DNA"/>
</dbReference>
<comment type="subcellular location">
    <subcellularLocation>
        <location evidence="9">Cell inner membrane</location>
        <topology evidence="9">Single-pass type I membrane protein</topology>
    </subcellularLocation>
</comment>
<keyword evidence="4 9" id="KW-0812">Transmembrane</keyword>
<reference evidence="13 14" key="1">
    <citation type="submission" date="2013-04" db="EMBL/GenBank/DDBJ databases">
        <title>Oceanococcus atlanticus 22II-S10r2 Genome Sequencing.</title>
        <authorList>
            <person name="Lai Q."/>
            <person name="Li G."/>
            <person name="Shao Z."/>
        </authorList>
    </citation>
    <scope>NUCLEOTIDE SEQUENCE [LARGE SCALE GENOMIC DNA]</scope>
    <source>
        <strain evidence="13 14">22II-S10r2</strain>
    </source>
</reference>
<name>A0A1Y1SF63_9GAMM</name>
<dbReference type="GO" id="GO:0000917">
    <property type="term" value="P:division septum assembly"/>
    <property type="evidence" value="ECO:0007669"/>
    <property type="project" value="TreeGrafter"/>
</dbReference>
<organism evidence="13 14">
    <name type="scientific">Oceanococcus atlanticus</name>
    <dbReference type="NCBI Taxonomy" id="1317117"/>
    <lineage>
        <taxon>Bacteria</taxon>
        <taxon>Pseudomonadati</taxon>
        <taxon>Pseudomonadota</taxon>
        <taxon>Gammaproteobacteria</taxon>
        <taxon>Chromatiales</taxon>
        <taxon>Oceanococcaceae</taxon>
        <taxon>Oceanococcus</taxon>
    </lineage>
</organism>
<comment type="function">
    <text evidence="8">Essential cell division protein that stabilizes the FtsZ protofilaments by cross-linking them and that serves as a cytoplasmic membrane anchor for the Z ring. Also required for the recruitment to the septal ring of downstream cell division proteins.</text>
</comment>
<evidence type="ECO:0000313" key="14">
    <source>
        <dbReference type="Proteomes" id="UP000192342"/>
    </source>
</evidence>
<proteinExistence type="inferred from homology"/>
<protein>
    <recommendedName>
        <fullName evidence="8">Cell division protein ZipA</fullName>
    </recommendedName>
</protein>
<feature type="region of interest" description="Disordered" evidence="10">
    <location>
        <begin position="61"/>
        <end position="85"/>
    </location>
</feature>
<evidence type="ECO:0000256" key="2">
    <source>
        <dbReference type="ARBA" id="ARBA00022519"/>
    </source>
</evidence>
<comment type="caution">
    <text evidence="13">The sequence shown here is derived from an EMBL/GenBank/DDBJ whole genome shotgun (WGS) entry which is preliminary data.</text>
</comment>
<keyword evidence="5 11" id="KW-1133">Transmembrane helix</keyword>
<dbReference type="PANTHER" id="PTHR38685">
    <property type="entry name" value="CELL DIVISION PROTEIN ZIPA"/>
    <property type="match status" value="1"/>
</dbReference>
<dbReference type="Gene3D" id="3.30.1400.10">
    <property type="entry name" value="ZipA, C-terminal FtsZ-binding domain"/>
    <property type="match status" value="1"/>
</dbReference>
<dbReference type="SMART" id="SM00771">
    <property type="entry name" value="ZipA_C"/>
    <property type="match status" value="1"/>
</dbReference>
<keyword evidence="14" id="KW-1185">Reference proteome</keyword>
<keyword evidence="3 8" id="KW-0132">Cell division</keyword>
<sequence length="224" mass="24818">MNEMQWALLVIGVIVVVGVYLHARRQAAKQAVWNNKRRREGQEEDQLDFFKSDSASFDEFGVGKARPRDAGQPDESVAVEDPVSGESTDEFGGLFVISVHRSDLSHMDGEALHQALESCGLQFGAHDVFHRFSPNGERVFSVTSMVKPGFLIPEEKHELHTPGVSLFLQLPGSMDGEAAFDDLLTTAQTLADRLDATLLDRQRQPLTTDMIARMREASATYTAQ</sequence>
<keyword evidence="2 9" id="KW-0997">Cell inner membrane</keyword>
<evidence type="ECO:0000256" key="9">
    <source>
        <dbReference type="RuleBase" id="RU003613"/>
    </source>
</evidence>
<dbReference type="InterPro" id="IPR011919">
    <property type="entry name" value="Cell_div_ZipA"/>
</dbReference>
<accession>A0A1Y1SF63</accession>
<dbReference type="Proteomes" id="UP000192342">
    <property type="component" value="Unassembled WGS sequence"/>
</dbReference>
<dbReference type="PANTHER" id="PTHR38685:SF1">
    <property type="entry name" value="CELL DIVISION PROTEIN ZIPA"/>
    <property type="match status" value="1"/>
</dbReference>
<dbReference type="GO" id="GO:0005886">
    <property type="term" value="C:plasma membrane"/>
    <property type="evidence" value="ECO:0007669"/>
    <property type="project" value="UniProtKB-SubCell"/>
</dbReference>
<dbReference type="STRING" id="1317117.ATO7_00465"/>
<comment type="similarity">
    <text evidence="8">Belongs to the ZipA family.</text>
</comment>
<evidence type="ECO:0000256" key="10">
    <source>
        <dbReference type="SAM" id="MobiDB-lite"/>
    </source>
</evidence>
<evidence type="ECO:0000256" key="5">
    <source>
        <dbReference type="ARBA" id="ARBA00022989"/>
    </source>
</evidence>